<dbReference type="EMBL" id="CP046996">
    <property type="protein sequence ID" value="QHA01779.1"/>
    <property type="molecule type" value="Genomic_DNA"/>
</dbReference>
<keyword evidence="6" id="KW-0520">NAD</keyword>
<dbReference type="PROSITE" id="PS51014">
    <property type="entry name" value="COBK_CBIJ"/>
    <property type="match status" value="1"/>
</dbReference>
<reference evidence="9 10" key="1">
    <citation type="submission" date="2019-12" db="EMBL/GenBank/DDBJ databases">
        <title>Sequence classification of anaerobic respiratory reductive dehalogenases: First we see many, then we see few.</title>
        <authorList>
            <person name="Molenda O."/>
            <person name="Puentes Jacome L.A."/>
            <person name="Cao X."/>
            <person name="Nesbo C.L."/>
            <person name="Tang S."/>
            <person name="Morson N."/>
            <person name="Patron J."/>
            <person name="Lomheim L."/>
            <person name="Wishart D.S."/>
            <person name="Edwards E.A."/>
        </authorList>
    </citation>
    <scope>NUCLEOTIDE SEQUENCE [LARGE SCALE GENOMIC DNA]</scope>
    <source>
        <strain evidence="9 10">12DCA</strain>
    </source>
</reference>
<evidence type="ECO:0000256" key="3">
    <source>
        <dbReference type="ARBA" id="ARBA00012400"/>
    </source>
</evidence>
<dbReference type="GO" id="GO:0043115">
    <property type="term" value="F:precorrin-2 dehydrogenase activity"/>
    <property type="evidence" value="ECO:0007669"/>
    <property type="project" value="UniProtKB-EC"/>
</dbReference>
<dbReference type="Proteomes" id="UP000430508">
    <property type="component" value="Chromosome"/>
</dbReference>
<keyword evidence="5 9" id="KW-0560">Oxidoreductase</keyword>
<dbReference type="Gene3D" id="3.40.50.720">
    <property type="entry name" value="NAD(P)-binding Rossmann-like Domain"/>
    <property type="match status" value="2"/>
</dbReference>
<evidence type="ECO:0000256" key="1">
    <source>
        <dbReference type="ARBA" id="ARBA00004953"/>
    </source>
</evidence>
<evidence type="ECO:0000256" key="6">
    <source>
        <dbReference type="ARBA" id="ARBA00023027"/>
    </source>
</evidence>
<organism evidence="9 10">
    <name type="scientific">Dehalobacter restrictus</name>
    <dbReference type="NCBI Taxonomy" id="55583"/>
    <lineage>
        <taxon>Bacteria</taxon>
        <taxon>Bacillati</taxon>
        <taxon>Bacillota</taxon>
        <taxon>Clostridia</taxon>
        <taxon>Eubacteriales</taxon>
        <taxon>Desulfitobacteriaceae</taxon>
        <taxon>Dehalobacter</taxon>
    </lineage>
</organism>
<dbReference type="Pfam" id="PF13241">
    <property type="entry name" value="NAD_binding_7"/>
    <property type="match status" value="1"/>
</dbReference>
<dbReference type="PANTHER" id="PTHR36925">
    <property type="entry name" value="COBALT-PRECORRIN-6A REDUCTASE"/>
    <property type="match status" value="1"/>
</dbReference>
<dbReference type="InterPro" id="IPR006367">
    <property type="entry name" value="Sirohaem_synthase_N"/>
</dbReference>
<proteinExistence type="predicted"/>
<dbReference type="GO" id="GO:0019354">
    <property type="term" value="P:siroheme biosynthetic process"/>
    <property type="evidence" value="ECO:0007669"/>
    <property type="project" value="UniProtKB-UniPathway"/>
</dbReference>
<keyword evidence="4" id="KW-0169">Cobalamin biosynthesis</keyword>
<dbReference type="EC" id="1.3.1.76" evidence="3"/>
<evidence type="ECO:0000313" key="9">
    <source>
        <dbReference type="EMBL" id="QHA01779.1"/>
    </source>
</evidence>
<dbReference type="NCBIfam" id="TIGR00715">
    <property type="entry name" value="precor6x_red"/>
    <property type="match status" value="1"/>
</dbReference>
<dbReference type="UniPathway" id="UPA00148"/>
<dbReference type="GO" id="GO:0009236">
    <property type="term" value="P:cobalamin biosynthetic process"/>
    <property type="evidence" value="ECO:0007669"/>
    <property type="project" value="UniProtKB-UniPathway"/>
</dbReference>
<dbReference type="GO" id="GO:0016994">
    <property type="term" value="F:precorrin-6A reductase activity"/>
    <property type="evidence" value="ECO:0007669"/>
    <property type="project" value="InterPro"/>
</dbReference>
<evidence type="ECO:0000313" key="10">
    <source>
        <dbReference type="Proteomes" id="UP000430508"/>
    </source>
</evidence>
<dbReference type="PANTHER" id="PTHR36925:SF1">
    <property type="entry name" value="COBALT-PRECORRIN-6A REDUCTASE"/>
    <property type="match status" value="1"/>
</dbReference>
<dbReference type="RefSeq" id="WP_019225039.1">
    <property type="nucleotide sequence ID" value="NZ_CP046996.1"/>
</dbReference>
<dbReference type="AlphaFoldDB" id="A0A857DN63"/>
<accession>A0A857DN63</accession>
<evidence type="ECO:0000256" key="4">
    <source>
        <dbReference type="ARBA" id="ARBA00022573"/>
    </source>
</evidence>
<gene>
    <name evidence="9" type="primary">cobK</name>
    <name evidence="9" type="ORF">GQ588_14595</name>
</gene>
<evidence type="ECO:0000256" key="7">
    <source>
        <dbReference type="ARBA" id="ARBA00023244"/>
    </source>
</evidence>
<dbReference type="InterPro" id="IPR003723">
    <property type="entry name" value="Precorrin-6x_reduct"/>
</dbReference>
<comment type="catalytic activity">
    <reaction evidence="8">
        <text>precorrin-2 + NAD(+) = sirohydrochlorin + NADH + 2 H(+)</text>
        <dbReference type="Rhea" id="RHEA:15613"/>
        <dbReference type="ChEBI" id="CHEBI:15378"/>
        <dbReference type="ChEBI" id="CHEBI:57540"/>
        <dbReference type="ChEBI" id="CHEBI:57945"/>
        <dbReference type="ChEBI" id="CHEBI:58351"/>
        <dbReference type="ChEBI" id="CHEBI:58827"/>
        <dbReference type="EC" id="1.3.1.76"/>
    </reaction>
</comment>
<dbReference type="InterPro" id="IPR036291">
    <property type="entry name" value="NAD(P)-bd_dom_sf"/>
</dbReference>
<evidence type="ECO:0000256" key="8">
    <source>
        <dbReference type="ARBA" id="ARBA00047561"/>
    </source>
</evidence>
<keyword evidence="7" id="KW-0627">Porphyrin biosynthesis</keyword>
<dbReference type="NCBIfam" id="TIGR01470">
    <property type="entry name" value="cysG_Nterm"/>
    <property type="match status" value="1"/>
</dbReference>
<comment type="pathway">
    <text evidence="1">Cofactor biosynthesis; adenosylcobalamin biosynthesis.</text>
</comment>
<name>A0A857DN63_9FIRM</name>
<evidence type="ECO:0000256" key="5">
    <source>
        <dbReference type="ARBA" id="ARBA00023002"/>
    </source>
</evidence>
<sequence>MMKMPVFWIIAGTTEGRELIDELRRSNAKVYVSVATDYGRELIEPYQNLHIQARRLDREEMIAFIREVQPDCVIDTTHPYARIVTDNICEACRETATDYIRLQREPGRLVSNNPSFNANILENMIYADNSEDAVRVLNDKTGNIFLSCGSKEIETFTGIKDYQERVFARVLPMQDVMEKCEKLGFKKSNISYMQGPFSKELNIAMLKASQARFLVTKDSGETGGFQEKIEAARELGITVILIRRPEQLEILKRSGKIDEKEDAQQHTFYNKEQILQKLARDYSLEQRPNQPWFPLFVSLQNKKIVVFGGGKIAARRIRTLLPFDANITVITPELVPELKQELAGNEKVTLLCRKYQEGDCNGADLVLAVTNETQVNRQIAEECTRYGIPVSVADRKELCTFYFPAVVRKGNMVIGLTASGEDHAKVKKTAEKLRLYMNERMEL</sequence>
<protein>
    <recommendedName>
        <fullName evidence="3">precorrin-2 dehydrogenase</fullName>
        <ecNumber evidence="3">1.3.1.76</ecNumber>
    </recommendedName>
</protein>
<dbReference type="UniPathway" id="UPA00262">
    <property type="reaction ID" value="UER00222"/>
</dbReference>
<comment type="pathway">
    <text evidence="2">Porphyrin-containing compound metabolism; siroheme biosynthesis; sirohydrochlorin from precorrin-2: step 1/1.</text>
</comment>
<dbReference type="SUPFAM" id="SSF51735">
    <property type="entry name" value="NAD(P)-binding Rossmann-fold domains"/>
    <property type="match status" value="1"/>
</dbReference>
<dbReference type="Pfam" id="PF02571">
    <property type="entry name" value="CbiJ"/>
    <property type="match status" value="1"/>
</dbReference>
<evidence type="ECO:0000256" key="2">
    <source>
        <dbReference type="ARBA" id="ARBA00005010"/>
    </source>
</evidence>